<dbReference type="EMBL" id="CP165734">
    <property type="protein sequence ID" value="XDV56908.1"/>
    <property type="molecule type" value="Genomic_DNA"/>
</dbReference>
<protein>
    <submittedName>
        <fullName evidence="1">Uncharacterized protein</fullName>
    </submittedName>
</protein>
<dbReference type="RefSeq" id="WP_369721342.1">
    <property type="nucleotide sequence ID" value="NZ_CP165734.1"/>
</dbReference>
<gene>
    <name evidence="1" type="ORF">AB8Z38_30635</name>
</gene>
<proteinExistence type="predicted"/>
<accession>A0AB39XFT0</accession>
<evidence type="ECO:0000313" key="1">
    <source>
        <dbReference type="EMBL" id="XDV56908.1"/>
    </source>
</evidence>
<sequence>MAMLIADLIKVAEKRPLADIKPLPLITGLALQIGGKVSSGGSVYSEVCWNAALSQIPSDFPDRWPKLAESLRQVPDKGKPGACSWIGSGELAEQPGYLRYPSAI</sequence>
<name>A0AB39XFT0_9BRAD</name>
<organism evidence="1">
    <name type="scientific">Bradyrhizobium sp. LLZ17</name>
    <dbReference type="NCBI Taxonomy" id="3239388"/>
    <lineage>
        <taxon>Bacteria</taxon>
        <taxon>Pseudomonadati</taxon>
        <taxon>Pseudomonadota</taxon>
        <taxon>Alphaproteobacteria</taxon>
        <taxon>Hyphomicrobiales</taxon>
        <taxon>Nitrobacteraceae</taxon>
        <taxon>Bradyrhizobium</taxon>
    </lineage>
</organism>
<dbReference type="AlphaFoldDB" id="A0AB39XFT0"/>
<reference evidence="1" key="1">
    <citation type="submission" date="2024-08" db="EMBL/GenBank/DDBJ databases">
        <authorList>
            <person name="Chaddad Z."/>
            <person name="Lamrabet M."/>
            <person name="Bouhnik O."/>
            <person name="Alami S."/>
            <person name="Wipf D."/>
            <person name="Courty P.E."/>
            <person name="Missbah El Idrissi M."/>
        </authorList>
    </citation>
    <scope>NUCLEOTIDE SEQUENCE</scope>
    <source>
        <strain evidence="1">LLZ17</strain>
    </source>
</reference>